<sequence length="264" mass="29599">MASPSLKPNEAVPLPDPLREAVGHLLLAMADDEVLLGHRDAEWVGYAPILEADIAMASIAQDEIGHAVLWYSLLQELGWPDPDRMAYFRDPPEFRNATLVELPRGDWAFTVVRQFLFDYAEKVRLEALMNSAYPPLAAAATKVRREETYHLMHSRAWVLRLGDATEESHRRMQAALEQAWPHALGLFEPAPGEDLRVAAGIQPPEAELRARWEAEVRPILEAASLKIPEAEPVYGGRIGRHTEHLTALLTDFQMVARSGMGETW</sequence>
<reference evidence="2" key="1">
    <citation type="submission" date="2017-06" db="EMBL/GenBank/DDBJ databases">
        <authorList>
            <person name="Varghese N."/>
            <person name="Submissions S."/>
        </authorList>
    </citation>
    <scope>NUCLEOTIDE SEQUENCE [LARGE SCALE GENOMIC DNA]</scope>
    <source>
        <strain evidence="2">JAD2</strain>
    </source>
</reference>
<dbReference type="AlphaFoldDB" id="A0A212RH48"/>
<dbReference type="NCBIfam" id="TIGR02158">
    <property type="entry name" value="PA_CoA_Oxy3"/>
    <property type="match status" value="1"/>
</dbReference>
<keyword evidence="2" id="KW-1185">Reference proteome</keyword>
<dbReference type="InterPro" id="IPR011882">
    <property type="entry name" value="PaaC"/>
</dbReference>
<dbReference type="Pfam" id="PF05138">
    <property type="entry name" value="PaaA_PaaC"/>
    <property type="match status" value="1"/>
</dbReference>
<dbReference type="RefSeq" id="WP_088572005.1">
    <property type="nucleotide sequence ID" value="NZ_FYEK01000054.1"/>
</dbReference>
<dbReference type="InterPro" id="IPR007814">
    <property type="entry name" value="PaaA_PaaC"/>
</dbReference>
<protein>
    <submittedName>
        <fullName evidence="1">Ring-1,2-phenylacetyl-CoA epoxidase subunit PaaC</fullName>
    </submittedName>
</protein>
<organism evidence="1 2">
    <name type="scientific">Thermoflexus hugenholtzii JAD2</name>
    <dbReference type="NCBI Taxonomy" id="877466"/>
    <lineage>
        <taxon>Bacteria</taxon>
        <taxon>Bacillati</taxon>
        <taxon>Chloroflexota</taxon>
        <taxon>Thermoflexia</taxon>
        <taxon>Thermoflexales</taxon>
        <taxon>Thermoflexaceae</taxon>
        <taxon>Thermoflexus</taxon>
    </lineage>
</organism>
<dbReference type="PIRSF" id="PIRSF037834">
    <property type="entry name" value="PA_CoA_Oase3"/>
    <property type="match status" value="1"/>
</dbReference>
<dbReference type="OrthoDB" id="9789947at2"/>
<proteinExistence type="predicted"/>
<evidence type="ECO:0000313" key="1">
    <source>
        <dbReference type="EMBL" id="SNB71717.1"/>
    </source>
</evidence>
<dbReference type="GO" id="GO:0005829">
    <property type="term" value="C:cytosol"/>
    <property type="evidence" value="ECO:0007669"/>
    <property type="project" value="TreeGrafter"/>
</dbReference>
<dbReference type="InParanoid" id="A0A212RH48"/>
<dbReference type="SUPFAM" id="SSF47240">
    <property type="entry name" value="Ferritin-like"/>
    <property type="match status" value="1"/>
</dbReference>
<dbReference type="Proteomes" id="UP000197025">
    <property type="component" value="Unassembled WGS sequence"/>
</dbReference>
<gene>
    <name evidence="1" type="ORF">SAMN02746019_00014890</name>
</gene>
<dbReference type="GO" id="GO:0010124">
    <property type="term" value="P:phenylacetate catabolic process"/>
    <property type="evidence" value="ECO:0007669"/>
    <property type="project" value="InterPro"/>
</dbReference>
<dbReference type="InterPro" id="IPR052703">
    <property type="entry name" value="Aromatic_CoA_ox/epox"/>
</dbReference>
<accession>A0A212RH48</accession>
<dbReference type="InterPro" id="IPR012347">
    <property type="entry name" value="Ferritin-like"/>
</dbReference>
<name>A0A212RH48_9CHLR</name>
<dbReference type="EMBL" id="FYEK01000054">
    <property type="protein sequence ID" value="SNB71717.1"/>
    <property type="molecule type" value="Genomic_DNA"/>
</dbReference>
<evidence type="ECO:0000313" key="2">
    <source>
        <dbReference type="Proteomes" id="UP000197025"/>
    </source>
</evidence>
<dbReference type="InterPro" id="IPR009078">
    <property type="entry name" value="Ferritin-like_SF"/>
</dbReference>
<dbReference type="PANTHER" id="PTHR30458:SF0">
    <property type="entry name" value="1,2-PHENYLACETYL-COA EPOXIDASE, SUBUNIT C"/>
    <property type="match status" value="1"/>
</dbReference>
<dbReference type="Gene3D" id="1.20.1260.10">
    <property type="match status" value="1"/>
</dbReference>
<dbReference type="PANTHER" id="PTHR30458">
    <property type="entry name" value="PHENYLACETIC ACID DEGRADATION PROTEIN PAA"/>
    <property type="match status" value="1"/>
</dbReference>